<keyword evidence="7" id="KW-0503">Monooxygenase</keyword>
<evidence type="ECO:0000256" key="1">
    <source>
        <dbReference type="ARBA" id="ARBA00001971"/>
    </source>
</evidence>
<proteinExistence type="inferred from homology"/>
<evidence type="ECO:0000256" key="3">
    <source>
        <dbReference type="ARBA" id="ARBA00022723"/>
    </source>
</evidence>
<dbReference type="PANTHER" id="PTHR24305">
    <property type="entry name" value="CYTOCHROME P450"/>
    <property type="match status" value="1"/>
</dbReference>
<evidence type="ECO:0000256" key="7">
    <source>
        <dbReference type="RuleBase" id="RU000461"/>
    </source>
</evidence>
<evidence type="ECO:0000256" key="5">
    <source>
        <dbReference type="ARBA" id="ARBA00023004"/>
    </source>
</evidence>
<dbReference type="STRING" id="1388766.A0A017S188"/>
<comment type="similarity">
    <text evidence="2 7">Belongs to the cytochrome P450 family.</text>
</comment>
<keyword evidence="8" id="KW-0472">Membrane</keyword>
<sequence>MTLATAWLEFYPGLQQNPLAILTSIAVILLLYYPSQWLYLYYFHPLASFPGHPAAAFSNRWLLSNYKGFPEREFEKLHEKYQTKALRIAPNELHITDVHQYKTVYNNIRPFLKDPAFYHLPTIPVHSLFAEIDPARHKERRKMLNPLFSRNAVFSLEQTVHEKTNILIRKIERICEGRLVDINNAVRCTTMEVMMEFAFAKAANMLEESDTTFESRILQAFDGYTGSLWDFPLIQKMGAWEMVHEAMEMLVAGSDTTASTLTSGVLHIASNSEVQNRLARSLQETELDANGMLPLAELEKNIFLTACIKETLRIGTPVPGRLPRIVPSDPPFLVDGKVIPPGTVVSISTYTMHMSEELWGPDARVFNPDRWLGSGSQGLDQYFCSFSKGSRMCIGQNLAYAELATIMAWIFRHFQVTLPEGFEPPRQEDRFELAYVTGLPVKISVRK</sequence>
<reference evidence="10" key="1">
    <citation type="journal article" date="2014" name="Nat. Commun.">
        <title>Genomic adaptations of the halophilic Dead Sea filamentous fungus Eurotium rubrum.</title>
        <authorList>
            <person name="Kis-Papo T."/>
            <person name="Weig A.R."/>
            <person name="Riley R."/>
            <person name="Persoh D."/>
            <person name="Salamov A."/>
            <person name="Sun H."/>
            <person name="Lipzen A."/>
            <person name="Wasser S.P."/>
            <person name="Rambold G."/>
            <person name="Grigoriev I.V."/>
            <person name="Nevo E."/>
        </authorList>
    </citation>
    <scope>NUCLEOTIDE SEQUENCE [LARGE SCALE GENOMIC DNA]</scope>
    <source>
        <strain evidence="10">CBS 135680</strain>
    </source>
</reference>
<keyword evidence="3 6" id="KW-0479">Metal-binding</keyword>
<evidence type="ECO:0000313" key="9">
    <source>
        <dbReference type="EMBL" id="EYE90818.1"/>
    </source>
</evidence>
<organism evidence="9 10">
    <name type="scientific">Aspergillus ruber (strain CBS 135680)</name>
    <dbReference type="NCBI Taxonomy" id="1388766"/>
    <lineage>
        <taxon>Eukaryota</taxon>
        <taxon>Fungi</taxon>
        <taxon>Dikarya</taxon>
        <taxon>Ascomycota</taxon>
        <taxon>Pezizomycotina</taxon>
        <taxon>Eurotiomycetes</taxon>
        <taxon>Eurotiomycetidae</taxon>
        <taxon>Eurotiales</taxon>
        <taxon>Aspergillaceae</taxon>
        <taxon>Aspergillus</taxon>
        <taxon>Aspergillus subgen. Aspergillus</taxon>
    </lineage>
</organism>
<dbReference type="EMBL" id="KK088453">
    <property type="protein sequence ID" value="EYE90818.1"/>
    <property type="molecule type" value="Genomic_DNA"/>
</dbReference>
<dbReference type="InterPro" id="IPR017972">
    <property type="entry name" value="Cyt_P450_CS"/>
</dbReference>
<dbReference type="Proteomes" id="UP000019804">
    <property type="component" value="Unassembled WGS sequence"/>
</dbReference>
<dbReference type="PRINTS" id="PR00385">
    <property type="entry name" value="P450"/>
</dbReference>
<feature type="transmembrane region" description="Helical" evidence="8">
    <location>
        <begin position="20"/>
        <end position="42"/>
    </location>
</feature>
<name>A0A017S188_ASPRC</name>
<dbReference type="CDD" id="cd11062">
    <property type="entry name" value="CYP58-like"/>
    <property type="match status" value="1"/>
</dbReference>
<dbReference type="InterPro" id="IPR036396">
    <property type="entry name" value="Cyt_P450_sf"/>
</dbReference>
<evidence type="ECO:0000256" key="6">
    <source>
        <dbReference type="PIRSR" id="PIRSR602401-1"/>
    </source>
</evidence>
<feature type="binding site" description="axial binding residue" evidence="6">
    <location>
        <position position="393"/>
    </location>
    <ligand>
        <name>heme</name>
        <dbReference type="ChEBI" id="CHEBI:30413"/>
    </ligand>
    <ligandPart>
        <name>Fe</name>
        <dbReference type="ChEBI" id="CHEBI:18248"/>
    </ligandPart>
</feature>
<dbReference type="RefSeq" id="XP_040634508.1">
    <property type="nucleotide sequence ID" value="XM_040785093.1"/>
</dbReference>
<dbReference type="GO" id="GO:0005506">
    <property type="term" value="F:iron ion binding"/>
    <property type="evidence" value="ECO:0007669"/>
    <property type="project" value="InterPro"/>
</dbReference>
<keyword evidence="4 7" id="KW-0560">Oxidoreductase</keyword>
<evidence type="ECO:0000256" key="8">
    <source>
        <dbReference type="SAM" id="Phobius"/>
    </source>
</evidence>
<dbReference type="GO" id="GO:0016705">
    <property type="term" value="F:oxidoreductase activity, acting on paired donors, with incorporation or reduction of molecular oxygen"/>
    <property type="evidence" value="ECO:0007669"/>
    <property type="project" value="InterPro"/>
</dbReference>
<dbReference type="Gene3D" id="1.10.630.10">
    <property type="entry name" value="Cytochrome P450"/>
    <property type="match status" value="2"/>
</dbReference>
<comment type="cofactor">
    <cofactor evidence="1 6">
        <name>heme</name>
        <dbReference type="ChEBI" id="CHEBI:30413"/>
    </cofactor>
</comment>
<gene>
    <name evidence="9" type="ORF">EURHEDRAFT_466393</name>
</gene>
<keyword evidence="10" id="KW-1185">Reference proteome</keyword>
<dbReference type="InterPro" id="IPR050121">
    <property type="entry name" value="Cytochrome_P450_monoxygenase"/>
</dbReference>
<dbReference type="AlphaFoldDB" id="A0A017S188"/>
<dbReference type="SUPFAM" id="SSF48264">
    <property type="entry name" value="Cytochrome P450"/>
    <property type="match status" value="1"/>
</dbReference>
<dbReference type="HOGENOM" id="CLU_001570_14_4_1"/>
<evidence type="ECO:0000313" key="10">
    <source>
        <dbReference type="Proteomes" id="UP000019804"/>
    </source>
</evidence>
<protein>
    <submittedName>
        <fullName evidence="9">Cytochrome P450 oxidoreductase</fullName>
    </submittedName>
</protein>
<keyword evidence="8" id="KW-1133">Transmembrane helix</keyword>
<accession>A0A017S188</accession>
<keyword evidence="8" id="KW-0812">Transmembrane</keyword>
<dbReference type="Pfam" id="PF00067">
    <property type="entry name" value="p450"/>
    <property type="match status" value="2"/>
</dbReference>
<keyword evidence="5 6" id="KW-0408">Iron</keyword>
<dbReference type="OrthoDB" id="3945418at2759"/>
<keyword evidence="6 7" id="KW-0349">Heme</keyword>
<dbReference type="GeneID" id="63700217"/>
<dbReference type="GO" id="GO:0004497">
    <property type="term" value="F:monooxygenase activity"/>
    <property type="evidence" value="ECO:0007669"/>
    <property type="project" value="UniProtKB-KW"/>
</dbReference>
<dbReference type="PANTHER" id="PTHR24305:SF234">
    <property type="entry name" value="CYTOCHROME P450"/>
    <property type="match status" value="1"/>
</dbReference>
<dbReference type="PRINTS" id="PR00463">
    <property type="entry name" value="EP450I"/>
</dbReference>
<dbReference type="InterPro" id="IPR001128">
    <property type="entry name" value="Cyt_P450"/>
</dbReference>
<dbReference type="GO" id="GO:0020037">
    <property type="term" value="F:heme binding"/>
    <property type="evidence" value="ECO:0007669"/>
    <property type="project" value="InterPro"/>
</dbReference>
<dbReference type="InterPro" id="IPR002401">
    <property type="entry name" value="Cyt_P450_E_grp-I"/>
</dbReference>
<dbReference type="PROSITE" id="PS00086">
    <property type="entry name" value="CYTOCHROME_P450"/>
    <property type="match status" value="1"/>
</dbReference>
<evidence type="ECO:0000256" key="4">
    <source>
        <dbReference type="ARBA" id="ARBA00023002"/>
    </source>
</evidence>
<evidence type="ECO:0000256" key="2">
    <source>
        <dbReference type="ARBA" id="ARBA00010617"/>
    </source>
</evidence>